<accession>A0A918AXL1</accession>
<comment type="pathway">
    <text evidence="1">Cell wall biogenesis; peptidoglycan biosynthesis.</text>
</comment>
<dbReference type="Pfam" id="PF03734">
    <property type="entry name" value="YkuD"/>
    <property type="match status" value="1"/>
</dbReference>
<proteinExistence type="predicted"/>
<keyword evidence="2" id="KW-0808">Transferase</keyword>
<evidence type="ECO:0000256" key="4">
    <source>
        <dbReference type="ARBA" id="ARBA00022984"/>
    </source>
</evidence>
<evidence type="ECO:0000256" key="2">
    <source>
        <dbReference type="ARBA" id="ARBA00022679"/>
    </source>
</evidence>
<evidence type="ECO:0000256" key="5">
    <source>
        <dbReference type="ARBA" id="ARBA00023316"/>
    </source>
</evidence>
<evidence type="ECO:0000256" key="3">
    <source>
        <dbReference type="ARBA" id="ARBA00022960"/>
    </source>
</evidence>
<protein>
    <recommendedName>
        <fullName evidence="7">L,D-TPase catalytic domain-containing protein</fullName>
    </recommendedName>
</protein>
<feature type="signal peptide" evidence="6">
    <location>
        <begin position="1"/>
        <end position="36"/>
    </location>
</feature>
<sequence>MTTGATTTTRARLATALLAVTLVGGLATATAPPAQAGPAAASLAAVTAPSTQAGSAAATYYLKFDKGSNTNSSLALMKSVPGPDKVIKKYRAGSGVTKNECAREKGWLPTKSYTIKKWHKTYNGSLIKGYAFQLNDTKCKDGRTPRTELFIHSEMTRNGGRGSTEATRWDGNGDYKSAGCIKLKPEDIKDLYKRGKAVGFPTKLVVTN</sequence>
<keyword evidence="3" id="KW-0133">Cell shape</keyword>
<keyword evidence="9" id="KW-1185">Reference proteome</keyword>
<evidence type="ECO:0000259" key="7">
    <source>
        <dbReference type="Pfam" id="PF03734"/>
    </source>
</evidence>
<name>A0A918AXL1_9ACTN</name>
<dbReference type="GO" id="GO:0008360">
    <property type="term" value="P:regulation of cell shape"/>
    <property type="evidence" value="ECO:0007669"/>
    <property type="project" value="UniProtKB-KW"/>
</dbReference>
<evidence type="ECO:0000256" key="6">
    <source>
        <dbReference type="SAM" id="SignalP"/>
    </source>
</evidence>
<dbReference type="GO" id="GO:0016740">
    <property type="term" value="F:transferase activity"/>
    <property type="evidence" value="ECO:0007669"/>
    <property type="project" value="UniProtKB-KW"/>
</dbReference>
<feature type="chain" id="PRO_5036999318" description="L,D-TPase catalytic domain-containing protein" evidence="6">
    <location>
        <begin position="37"/>
        <end position="208"/>
    </location>
</feature>
<organism evidence="8 9">
    <name type="scientific">Streptomyces roseolilacinus</name>
    <dbReference type="NCBI Taxonomy" id="66904"/>
    <lineage>
        <taxon>Bacteria</taxon>
        <taxon>Bacillati</taxon>
        <taxon>Actinomycetota</taxon>
        <taxon>Actinomycetes</taxon>
        <taxon>Kitasatosporales</taxon>
        <taxon>Streptomycetaceae</taxon>
        <taxon>Streptomyces</taxon>
    </lineage>
</organism>
<evidence type="ECO:0000313" key="8">
    <source>
        <dbReference type="EMBL" id="GGP97537.1"/>
    </source>
</evidence>
<dbReference type="CDD" id="cd16913">
    <property type="entry name" value="YkuD_like"/>
    <property type="match status" value="1"/>
</dbReference>
<keyword evidence="6" id="KW-0732">Signal</keyword>
<dbReference type="InterPro" id="IPR038063">
    <property type="entry name" value="Transpep_catalytic_dom"/>
</dbReference>
<evidence type="ECO:0000256" key="1">
    <source>
        <dbReference type="ARBA" id="ARBA00004752"/>
    </source>
</evidence>
<evidence type="ECO:0000313" key="9">
    <source>
        <dbReference type="Proteomes" id="UP000654123"/>
    </source>
</evidence>
<dbReference type="GO" id="GO:0071555">
    <property type="term" value="P:cell wall organization"/>
    <property type="evidence" value="ECO:0007669"/>
    <property type="project" value="UniProtKB-KW"/>
</dbReference>
<reference evidence="8" key="2">
    <citation type="submission" date="2020-09" db="EMBL/GenBank/DDBJ databases">
        <authorList>
            <person name="Sun Q."/>
            <person name="Ohkuma M."/>
        </authorList>
    </citation>
    <scope>NUCLEOTIDE SEQUENCE</scope>
    <source>
        <strain evidence="8">JCM 4335</strain>
    </source>
</reference>
<dbReference type="EMBL" id="BMSV01000002">
    <property type="protein sequence ID" value="GGP97537.1"/>
    <property type="molecule type" value="Genomic_DNA"/>
</dbReference>
<dbReference type="Gene3D" id="2.40.440.10">
    <property type="entry name" value="L,D-transpeptidase catalytic domain-like"/>
    <property type="match status" value="1"/>
</dbReference>
<feature type="domain" description="L,D-TPase catalytic" evidence="7">
    <location>
        <begin position="84"/>
        <end position="194"/>
    </location>
</feature>
<dbReference type="SUPFAM" id="SSF141523">
    <property type="entry name" value="L,D-transpeptidase catalytic domain-like"/>
    <property type="match status" value="1"/>
</dbReference>
<keyword evidence="4" id="KW-0573">Peptidoglycan synthesis</keyword>
<keyword evidence="5" id="KW-0961">Cell wall biogenesis/degradation</keyword>
<dbReference type="AlphaFoldDB" id="A0A918AXL1"/>
<reference evidence="8" key="1">
    <citation type="journal article" date="2014" name="Int. J. Syst. Evol. Microbiol.">
        <title>Complete genome sequence of Corynebacterium casei LMG S-19264T (=DSM 44701T), isolated from a smear-ripened cheese.</title>
        <authorList>
            <consortium name="US DOE Joint Genome Institute (JGI-PGF)"/>
            <person name="Walter F."/>
            <person name="Albersmeier A."/>
            <person name="Kalinowski J."/>
            <person name="Ruckert C."/>
        </authorList>
    </citation>
    <scope>NUCLEOTIDE SEQUENCE</scope>
    <source>
        <strain evidence="8">JCM 4335</strain>
    </source>
</reference>
<dbReference type="RefSeq" id="WP_189531053.1">
    <property type="nucleotide sequence ID" value="NZ_BMSV01000002.1"/>
</dbReference>
<dbReference type="InterPro" id="IPR005490">
    <property type="entry name" value="LD_TPept_cat_dom"/>
</dbReference>
<dbReference type="Proteomes" id="UP000654123">
    <property type="component" value="Unassembled WGS sequence"/>
</dbReference>
<gene>
    <name evidence="8" type="ORF">GCM10010249_15060</name>
</gene>
<dbReference type="GO" id="GO:0009252">
    <property type="term" value="P:peptidoglycan biosynthetic process"/>
    <property type="evidence" value="ECO:0007669"/>
    <property type="project" value="UniProtKB-KW"/>
</dbReference>
<comment type="caution">
    <text evidence="8">The sequence shown here is derived from an EMBL/GenBank/DDBJ whole genome shotgun (WGS) entry which is preliminary data.</text>
</comment>